<dbReference type="AlphaFoldDB" id="A0A2K3JT32"/>
<name>A0A2K3JT32_TRIPR</name>
<dbReference type="Proteomes" id="UP000236291">
    <property type="component" value="Unassembled WGS sequence"/>
</dbReference>
<reference evidence="1 2" key="1">
    <citation type="journal article" date="2014" name="Am. J. Bot.">
        <title>Genome assembly and annotation for red clover (Trifolium pratense; Fabaceae).</title>
        <authorList>
            <person name="Istvanek J."/>
            <person name="Jaros M."/>
            <person name="Krenek A."/>
            <person name="Repkova J."/>
        </authorList>
    </citation>
    <scope>NUCLEOTIDE SEQUENCE [LARGE SCALE GENOMIC DNA]</scope>
    <source>
        <strain evidence="2">cv. Tatra</strain>
        <tissue evidence="1">Young leaves</tissue>
    </source>
</reference>
<gene>
    <name evidence="1" type="ORF">L195_g050280</name>
</gene>
<dbReference type="EMBL" id="ASHM01076116">
    <property type="protein sequence ID" value="PNX57199.1"/>
    <property type="molecule type" value="Genomic_DNA"/>
</dbReference>
<sequence length="143" mass="15930">MLFFFSYHLCSELMGRLLLPVSIMCQSGESLRLLTETRSHISFLNQKSWFKDLGLYGAYSGATATMGIVYCHRLGLYGAYSGATATMDIVFCHRWKWSPNLFSTDLGLVTYDLDLFVDMLILPVPSPSAPLNSDCLARNGLLA</sequence>
<evidence type="ECO:0000313" key="2">
    <source>
        <dbReference type="Proteomes" id="UP000236291"/>
    </source>
</evidence>
<protein>
    <submittedName>
        <fullName evidence="1">Uncharacterized protein</fullName>
    </submittedName>
</protein>
<reference evidence="1 2" key="2">
    <citation type="journal article" date="2017" name="Front. Plant Sci.">
        <title>Gene Classification and Mining of Molecular Markers Useful in Red Clover (Trifolium pratense) Breeding.</title>
        <authorList>
            <person name="Istvanek J."/>
            <person name="Dluhosova J."/>
            <person name="Dluhos P."/>
            <person name="Patkova L."/>
            <person name="Nedelnik J."/>
            <person name="Repkova J."/>
        </authorList>
    </citation>
    <scope>NUCLEOTIDE SEQUENCE [LARGE SCALE GENOMIC DNA]</scope>
    <source>
        <strain evidence="2">cv. Tatra</strain>
        <tissue evidence="1">Young leaves</tissue>
    </source>
</reference>
<organism evidence="1 2">
    <name type="scientific">Trifolium pratense</name>
    <name type="common">Red clover</name>
    <dbReference type="NCBI Taxonomy" id="57577"/>
    <lineage>
        <taxon>Eukaryota</taxon>
        <taxon>Viridiplantae</taxon>
        <taxon>Streptophyta</taxon>
        <taxon>Embryophyta</taxon>
        <taxon>Tracheophyta</taxon>
        <taxon>Spermatophyta</taxon>
        <taxon>Magnoliopsida</taxon>
        <taxon>eudicotyledons</taxon>
        <taxon>Gunneridae</taxon>
        <taxon>Pentapetalae</taxon>
        <taxon>rosids</taxon>
        <taxon>fabids</taxon>
        <taxon>Fabales</taxon>
        <taxon>Fabaceae</taxon>
        <taxon>Papilionoideae</taxon>
        <taxon>50 kb inversion clade</taxon>
        <taxon>NPAAA clade</taxon>
        <taxon>Hologalegina</taxon>
        <taxon>IRL clade</taxon>
        <taxon>Trifolieae</taxon>
        <taxon>Trifolium</taxon>
    </lineage>
</organism>
<comment type="caution">
    <text evidence="1">The sequence shown here is derived from an EMBL/GenBank/DDBJ whole genome shotgun (WGS) entry which is preliminary data.</text>
</comment>
<proteinExistence type="predicted"/>
<accession>A0A2K3JT32</accession>
<evidence type="ECO:0000313" key="1">
    <source>
        <dbReference type="EMBL" id="PNX57199.1"/>
    </source>
</evidence>